<dbReference type="Proteomes" id="UP000507954">
    <property type="component" value="Unassembled WGS sequence"/>
</dbReference>
<protein>
    <submittedName>
        <fullName evidence="1">Uncharacterized protein</fullName>
    </submittedName>
</protein>
<name>A0A508X6H3_9HYPH</name>
<sequence length="94" mass="10997">MRSNETVVINRLRCTRRGLCAGLLVFFLRRFAHLLGTLAFDFLQRWLRVGLSFETDHRSSSWLTDWERSTKRLVLSPPSFDQYPLPPIAPFPAF</sequence>
<dbReference type="EMBL" id="CABFNB010000119">
    <property type="protein sequence ID" value="VTZ63660.1"/>
    <property type="molecule type" value="Genomic_DNA"/>
</dbReference>
<dbReference type="AlphaFoldDB" id="A0A508X6H3"/>
<proteinExistence type="predicted"/>
<accession>A0A508X6H3</accession>
<gene>
    <name evidence="1" type="ORF">EMEDMD4_510037</name>
</gene>
<organism evidence="1">
    <name type="scientific">Sinorhizobium medicae</name>
    <dbReference type="NCBI Taxonomy" id="110321"/>
    <lineage>
        <taxon>Bacteria</taxon>
        <taxon>Pseudomonadati</taxon>
        <taxon>Pseudomonadota</taxon>
        <taxon>Alphaproteobacteria</taxon>
        <taxon>Hyphomicrobiales</taxon>
        <taxon>Rhizobiaceae</taxon>
        <taxon>Sinorhizobium/Ensifer group</taxon>
        <taxon>Sinorhizobium</taxon>
    </lineage>
</organism>
<reference evidence="1" key="1">
    <citation type="submission" date="2019-06" db="EMBL/GenBank/DDBJ databases">
        <authorList>
            <person name="Le Quere A."/>
            <person name="Colella S."/>
        </authorList>
    </citation>
    <scope>NUCLEOTIDE SEQUENCE</scope>
    <source>
        <strain evidence="1">EmedicaeMD41</strain>
    </source>
</reference>
<evidence type="ECO:0000313" key="1">
    <source>
        <dbReference type="EMBL" id="VTZ63660.1"/>
    </source>
</evidence>